<keyword evidence="2" id="KW-1185">Reference proteome</keyword>
<name>A0A7W9GHQ5_9ACTN</name>
<dbReference type="Proteomes" id="UP000579153">
    <property type="component" value="Unassembled WGS sequence"/>
</dbReference>
<evidence type="ECO:0000313" key="2">
    <source>
        <dbReference type="Proteomes" id="UP000579153"/>
    </source>
</evidence>
<comment type="caution">
    <text evidence="1">The sequence shown here is derived from an EMBL/GenBank/DDBJ whole genome shotgun (WGS) entry which is preliminary data.</text>
</comment>
<accession>A0A7W9GHQ5</accession>
<dbReference type="EMBL" id="JACHMB010000001">
    <property type="protein sequence ID" value="MBB5784024.1"/>
    <property type="molecule type" value="Genomic_DNA"/>
</dbReference>
<dbReference type="AlphaFoldDB" id="A0A7W9GHQ5"/>
<organism evidence="1 2">
    <name type="scientific">Nonomuraea jabiensis</name>
    <dbReference type="NCBI Taxonomy" id="882448"/>
    <lineage>
        <taxon>Bacteria</taxon>
        <taxon>Bacillati</taxon>
        <taxon>Actinomycetota</taxon>
        <taxon>Actinomycetes</taxon>
        <taxon>Streptosporangiales</taxon>
        <taxon>Streptosporangiaceae</taxon>
        <taxon>Nonomuraea</taxon>
    </lineage>
</organism>
<proteinExistence type="predicted"/>
<reference evidence="1 2" key="1">
    <citation type="submission" date="2020-08" db="EMBL/GenBank/DDBJ databases">
        <title>Sequencing the genomes of 1000 actinobacteria strains.</title>
        <authorList>
            <person name="Klenk H.-P."/>
        </authorList>
    </citation>
    <scope>NUCLEOTIDE SEQUENCE [LARGE SCALE GENOMIC DNA]</scope>
    <source>
        <strain evidence="1 2">DSM 45507</strain>
    </source>
</reference>
<gene>
    <name evidence="1" type="ORF">HD596_010780</name>
</gene>
<evidence type="ECO:0000313" key="1">
    <source>
        <dbReference type="EMBL" id="MBB5784024.1"/>
    </source>
</evidence>
<protein>
    <submittedName>
        <fullName evidence="1">Uncharacterized protein</fullName>
    </submittedName>
</protein>
<dbReference type="RefSeq" id="WP_185077032.1">
    <property type="nucleotide sequence ID" value="NZ_JACHMB010000001.1"/>
</dbReference>
<sequence length="75" mass="8051">MAAVVTGAEYAGEGREYSRSPLMQHCDRDARLQTDRVRGALQPYRLAIGSISAQPLVVMQLALGATRTVALAHAL</sequence>